<accession>A0A8S3FMN6</accession>
<dbReference type="SUPFAM" id="SSF52540">
    <property type="entry name" value="P-loop containing nucleoside triphosphate hydrolases"/>
    <property type="match status" value="1"/>
</dbReference>
<proteinExistence type="predicted"/>
<comment type="caution">
    <text evidence="5">The sequence shown here is derived from an EMBL/GenBank/DDBJ whole genome shotgun (WGS) entry which is preliminary data.</text>
</comment>
<dbReference type="Pfam" id="PF00071">
    <property type="entry name" value="Ras"/>
    <property type="match status" value="1"/>
</dbReference>
<feature type="non-terminal residue" evidence="5">
    <location>
        <position position="61"/>
    </location>
</feature>
<dbReference type="EMBL" id="CAJOBH010043085">
    <property type="protein sequence ID" value="CAF4339390.1"/>
    <property type="molecule type" value="Genomic_DNA"/>
</dbReference>
<sequence>MFKVVFCGDAAVGKSTLIMRLCKGKFVSNINSTLGVDFQNKQLELDSKRIAVQLWDTAGQE</sequence>
<dbReference type="Proteomes" id="UP000681720">
    <property type="component" value="Unassembled WGS sequence"/>
</dbReference>
<dbReference type="GO" id="GO:0003924">
    <property type="term" value="F:GTPase activity"/>
    <property type="evidence" value="ECO:0007669"/>
    <property type="project" value="InterPro"/>
</dbReference>
<gene>
    <name evidence="3" type="ORF">BYL167_LOCUS29042</name>
    <name evidence="5" type="ORF">BYL167_LOCUS67786</name>
    <name evidence="4" type="ORF">GIL414_LOCUS33129</name>
</gene>
<name>A0A8S3FMN6_9BILA</name>
<organism evidence="5 6">
    <name type="scientific">Rotaria magnacalcarata</name>
    <dbReference type="NCBI Taxonomy" id="392030"/>
    <lineage>
        <taxon>Eukaryota</taxon>
        <taxon>Metazoa</taxon>
        <taxon>Spiralia</taxon>
        <taxon>Gnathifera</taxon>
        <taxon>Rotifera</taxon>
        <taxon>Eurotatoria</taxon>
        <taxon>Bdelloidea</taxon>
        <taxon>Philodinida</taxon>
        <taxon>Philodinidae</taxon>
        <taxon>Rotaria</taxon>
    </lineage>
</organism>
<dbReference type="Gene3D" id="3.40.50.300">
    <property type="entry name" value="P-loop containing nucleotide triphosphate hydrolases"/>
    <property type="match status" value="1"/>
</dbReference>
<protein>
    <submittedName>
        <fullName evidence="5">Uncharacterized protein</fullName>
    </submittedName>
</protein>
<evidence type="ECO:0000313" key="6">
    <source>
        <dbReference type="Proteomes" id="UP000681967"/>
    </source>
</evidence>
<reference evidence="5" key="1">
    <citation type="submission" date="2021-02" db="EMBL/GenBank/DDBJ databases">
        <authorList>
            <person name="Nowell W R."/>
        </authorList>
    </citation>
    <scope>NUCLEOTIDE SEQUENCE</scope>
</reference>
<dbReference type="PROSITE" id="PS51419">
    <property type="entry name" value="RAB"/>
    <property type="match status" value="1"/>
</dbReference>
<evidence type="ECO:0000313" key="3">
    <source>
        <dbReference type="EMBL" id="CAF4339390.1"/>
    </source>
</evidence>
<dbReference type="EMBL" id="CAJOBJ010072520">
    <property type="protein sequence ID" value="CAF4466624.1"/>
    <property type="molecule type" value="Genomic_DNA"/>
</dbReference>
<evidence type="ECO:0000256" key="1">
    <source>
        <dbReference type="ARBA" id="ARBA00022741"/>
    </source>
</evidence>
<keyword evidence="1" id="KW-0547">Nucleotide-binding</keyword>
<dbReference type="InterPro" id="IPR050227">
    <property type="entry name" value="Rab"/>
</dbReference>
<dbReference type="EMBL" id="CAJOBH010246355">
    <property type="protein sequence ID" value="CAF5125975.1"/>
    <property type="molecule type" value="Genomic_DNA"/>
</dbReference>
<keyword evidence="2" id="KW-0342">GTP-binding</keyword>
<dbReference type="InterPro" id="IPR005225">
    <property type="entry name" value="Small_GTP-bd"/>
</dbReference>
<evidence type="ECO:0000313" key="4">
    <source>
        <dbReference type="EMBL" id="CAF4466624.1"/>
    </source>
</evidence>
<dbReference type="PRINTS" id="PR00449">
    <property type="entry name" value="RASTRNSFRMNG"/>
</dbReference>
<dbReference type="NCBIfam" id="TIGR00231">
    <property type="entry name" value="small_GTP"/>
    <property type="match status" value="1"/>
</dbReference>
<evidence type="ECO:0000256" key="2">
    <source>
        <dbReference type="ARBA" id="ARBA00023134"/>
    </source>
</evidence>
<dbReference type="InterPro" id="IPR001806">
    <property type="entry name" value="Small_GTPase"/>
</dbReference>
<dbReference type="AlphaFoldDB" id="A0A8S3FMN6"/>
<dbReference type="GO" id="GO:0005525">
    <property type="term" value="F:GTP binding"/>
    <property type="evidence" value="ECO:0007669"/>
    <property type="project" value="UniProtKB-KW"/>
</dbReference>
<dbReference type="PANTHER" id="PTHR47977">
    <property type="entry name" value="RAS-RELATED PROTEIN RAB"/>
    <property type="match status" value="1"/>
</dbReference>
<dbReference type="InterPro" id="IPR027417">
    <property type="entry name" value="P-loop_NTPase"/>
</dbReference>
<evidence type="ECO:0000313" key="5">
    <source>
        <dbReference type="EMBL" id="CAF5125975.1"/>
    </source>
</evidence>
<dbReference type="Proteomes" id="UP000681967">
    <property type="component" value="Unassembled WGS sequence"/>
</dbReference>